<dbReference type="KEGG" id="hch:HCH_04302"/>
<evidence type="ECO:0000259" key="2">
    <source>
        <dbReference type="PROSITE" id="PS50006"/>
    </source>
</evidence>
<proteinExistence type="predicted"/>
<evidence type="ECO:0000313" key="3">
    <source>
        <dbReference type="EMBL" id="ABC31009.1"/>
    </source>
</evidence>
<dbReference type="Proteomes" id="UP000000238">
    <property type="component" value="Chromosome"/>
</dbReference>
<feature type="compositionally biased region" description="Polar residues" evidence="1">
    <location>
        <begin position="312"/>
        <end position="331"/>
    </location>
</feature>
<sequence length="628" mass="67422">MQVKLRVVQCPPESEMAGKIVTVEEDGATIGRANSNTWVLPDPNRYVSSVHAKIQFNGTGFEIVDQSTNGTFLNNLSQALVKGQPTPINQGDQILLGPFVLLVEGDKPQDDGESTSITSDIDDIPGGAGAAASPGLDDLDKWLTGVGSEPEPKPSVGALKGELIGGDTGLTGGDSSVDPLVAIGGSQKSSLYDEGLGLGVSGDEPPADNLLGDSFGLGGGSAESGRMDIPSIPEDWDKSLIQPRKPEIPSTPKAPAPPVESKPKPRREPPPKSNPDSLLDIVNTHPEQLAGLNQPHQLPKEIEPIQDLTGAGISNSDALESTSPSESSLWGQQPPPVEPSVKEPSGGDGSLTDILNDMAPTGEPKPSEKPVEPKPEPDSPIANMGAQAPGKVVPPRRQVEQRPVKRETPPVKQPAMETPREAERAPVSTPPIQVSPEQAAGLAQALGLSRLTAEQQANLTPVIADMVRETVDGLMKALRARQTIKNEFRMNLTMIQAAENNPLKFSVSAEDALDNLFTKSGRAYLSPMEATKEAFADISDHQLALFNGIRAAYDYLMSQFNPEKLERRFEKQRGKSLFGGAGKNWEAYKDFFEEMNEDAEKTFKRLFGETFAESYERSFNELKANRQK</sequence>
<dbReference type="Pfam" id="PF00498">
    <property type="entry name" value="FHA"/>
    <property type="match status" value="1"/>
</dbReference>
<feature type="region of interest" description="Disordered" evidence="1">
    <location>
        <begin position="195"/>
        <end position="433"/>
    </location>
</feature>
<feature type="region of interest" description="Disordered" evidence="1">
    <location>
        <begin position="107"/>
        <end position="134"/>
    </location>
</feature>
<feature type="compositionally biased region" description="Basic and acidic residues" evidence="1">
    <location>
        <begin position="365"/>
        <end position="377"/>
    </location>
</feature>
<dbReference type="Pfam" id="PF20232">
    <property type="entry name" value="T6SS_FHA_C"/>
    <property type="match status" value="1"/>
</dbReference>
<dbReference type="STRING" id="349521.HCH_04302"/>
<dbReference type="InterPro" id="IPR000253">
    <property type="entry name" value="FHA_dom"/>
</dbReference>
<gene>
    <name evidence="3" type="ordered locus">HCH_04302</name>
</gene>
<dbReference type="CDD" id="cd00060">
    <property type="entry name" value="FHA"/>
    <property type="match status" value="1"/>
</dbReference>
<dbReference type="RefSeq" id="WP_011398076.1">
    <property type="nucleotide sequence ID" value="NC_007645.1"/>
</dbReference>
<dbReference type="SUPFAM" id="SSF49879">
    <property type="entry name" value="SMAD/FHA domain"/>
    <property type="match status" value="1"/>
</dbReference>
<dbReference type="eggNOG" id="COG3266">
    <property type="taxonomic scope" value="Bacteria"/>
</dbReference>
<dbReference type="eggNOG" id="COG1716">
    <property type="taxonomic scope" value="Bacteria"/>
</dbReference>
<feature type="compositionally biased region" description="Basic and acidic residues" evidence="1">
    <location>
        <begin position="397"/>
        <end position="409"/>
    </location>
</feature>
<dbReference type="InterPro" id="IPR046883">
    <property type="entry name" value="T6SS_FHA_C"/>
</dbReference>
<name>Q2SEB5_HAHCH</name>
<dbReference type="SMART" id="SM00240">
    <property type="entry name" value="FHA"/>
    <property type="match status" value="1"/>
</dbReference>
<dbReference type="InterPro" id="IPR008984">
    <property type="entry name" value="SMAD_FHA_dom_sf"/>
</dbReference>
<accession>Q2SEB5</accession>
<organism evidence="3 4">
    <name type="scientific">Hahella chejuensis (strain KCTC 2396)</name>
    <dbReference type="NCBI Taxonomy" id="349521"/>
    <lineage>
        <taxon>Bacteria</taxon>
        <taxon>Pseudomonadati</taxon>
        <taxon>Pseudomonadota</taxon>
        <taxon>Gammaproteobacteria</taxon>
        <taxon>Oceanospirillales</taxon>
        <taxon>Hahellaceae</taxon>
        <taxon>Hahella</taxon>
    </lineage>
</organism>
<protein>
    <submittedName>
        <fullName evidence="3">Uncharacterized conserved protein, contains FHA domain</fullName>
    </submittedName>
</protein>
<reference evidence="3 4" key="1">
    <citation type="journal article" date="2005" name="Nucleic Acids Res.">
        <title>Genomic blueprint of Hahella chejuensis, a marine microbe producing an algicidal agent.</title>
        <authorList>
            <person name="Jeong H."/>
            <person name="Yim J.H."/>
            <person name="Lee C."/>
            <person name="Choi S.-H."/>
            <person name="Park Y.K."/>
            <person name="Yoon S.H."/>
            <person name="Hur C.-G."/>
            <person name="Kang H.-Y."/>
            <person name="Kim D."/>
            <person name="Lee H.H."/>
            <person name="Park K.H."/>
            <person name="Park S.-H."/>
            <person name="Park H.-S."/>
            <person name="Lee H.K."/>
            <person name="Oh T.K."/>
            <person name="Kim J.F."/>
        </authorList>
    </citation>
    <scope>NUCLEOTIDE SEQUENCE [LARGE SCALE GENOMIC DNA]</scope>
    <source>
        <strain evidence="3 4">KCTC 2396</strain>
    </source>
</reference>
<dbReference type="InterPro" id="IPR017735">
    <property type="entry name" value="T6SS_FHA"/>
</dbReference>
<dbReference type="eggNOG" id="COG3456">
    <property type="taxonomic scope" value="Bacteria"/>
</dbReference>
<dbReference type="AlphaFoldDB" id="Q2SEB5"/>
<evidence type="ECO:0000256" key="1">
    <source>
        <dbReference type="SAM" id="MobiDB-lite"/>
    </source>
</evidence>
<dbReference type="NCBIfam" id="TIGR03354">
    <property type="entry name" value="VI_FHA"/>
    <property type="match status" value="1"/>
</dbReference>
<keyword evidence="4" id="KW-1185">Reference proteome</keyword>
<feature type="compositionally biased region" description="Basic and acidic residues" evidence="1">
    <location>
        <begin position="261"/>
        <end position="270"/>
    </location>
</feature>
<feature type="domain" description="FHA" evidence="2">
    <location>
        <begin position="28"/>
        <end position="78"/>
    </location>
</feature>
<evidence type="ECO:0000313" key="4">
    <source>
        <dbReference type="Proteomes" id="UP000000238"/>
    </source>
</evidence>
<dbReference type="EMBL" id="CP000155">
    <property type="protein sequence ID" value="ABC31009.1"/>
    <property type="molecule type" value="Genomic_DNA"/>
</dbReference>
<dbReference type="Gene3D" id="2.60.200.20">
    <property type="match status" value="1"/>
</dbReference>
<dbReference type="PROSITE" id="PS50006">
    <property type="entry name" value="FHA_DOMAIN"/>
    <property type="match status" value="1"/>
</dbReference>
<dbReference type="OrthoDB" id="273564at2"/>
<dbReference type="HOGENOM" id="CLU_023667_2_0_6"/>